<dbReference type="AlphaFoldDB" id="A0A1X0WIT8"/>
<dbReference type="GO" id="GO:0016787">
    <property type="term" value="F:hydrolase activity"/>
    <property type="evidence" value="ECO:0007669"/>
    <property type="project" value="UniProtKB-KW"/>
</dbReference>
<dbReference type="PANTHER" id="PTHR43798">
    <property type="entry name" value="MONOACYLGLYCEROL LIPASE"/>
    <property type="match status" value="1"/>
</dbReference>
<dbReference type="Proteomes" id="UP000192536">
    <property type="component" value="Unassembled WGS sequence"/>
</dbReference>
<dbReference type="Gene3D" id="3.40.50.1820">
    <property type="entry name" value="alpha/beta hydrolase"/>
    <property type="match status" value="1"/>
</dbReference>
<keyword evidence="3" id="KW-1185">Reference proteome</keyword>
<dbReference type="InterPro" id="IPR050266">
    <property type="entry name" value="AB_hydrolase_sf"/>
</dbReference>
<feature type="domain" description="AB hydrolase-1" evidence="1">
    <location>
        <begin position="44"/>
        <end position="217"/>
    </location>
</feature>
<dbReference type="InterPro" id="IPR029058">
    <property type="entry name" value="AB_hydrolase_fold"/>
</dbReference>
<protein>
    <submittedName>
        <fullName evidence="2">Alpha/beta hydrolase</fullName>
    </submittedName>
</protein>
<dbReference type="SUPFAM" id="SSF53474">
    <property type="entry name" value="alpha/beta-Hydrolases"/>
    <property type="match status" value="1"/>
</dbReference>
<proteinExistence type="predicted"/>
<name>A0A1X0WIT8_9GAMM</name>
<dbReference type="RefSeq" id="WP_017490795.1">
    <property type="nucleotide sequence ID" value="NZ_CAUQAZ010000062.1"/>
</dbReference>
<evidence type="ECO:0000313" key="3">
    <source>
        <dbReference type="Proteomes" id="UP000192536"/>
    </source>
</evidence>
<comment type="caution">
    <text evidence="2">The sequence shown here is derived from an EMBL/GenBank/DDBJ whole genome shotgun (WGS) entry which is preliminary data.</text>
</comment>
<dbReference type="STRING" id="1646377.BS640_04340"/>
<accession>A0A1X0WIT8</accession>
<dbReference type="PRINTS" id="PR00111">
    <property type="entry name" value="ABHYDROLASE"/>
</dbReference>
<dbReference type="PANTHER" id="PTHR43798:SF29">
    <property type="entry name" value="AB HYDROLASE-1 DOMAIN-CONTAINING PROTEIN"/>
    <property type="match status" value="1"/>
</dbReference>
<organism evidence="2 3">
    <name type="scientific">Rouxiella badensis</name>
    <dbReference type="NCBI Taxonomy" id="1646377"/>
    <lineage>
        <taxon>Bacteria</taxon>
        <taxon>Pseudomonadati</taxon>
        <taxon>Pseudomonadota</taxon>
        <taxon>Gammaproteobacteria</taxon>
        <taxon>Enterobacterales</taxon>
        <taxon>Yersiniaceae</taxon>
        <taxon>Rouxiella</taxon>
    </lineage>
</organism>
<evidence type="ECO:0000313" key="2">
    <source>
        <dbReference type="EMBL" id="ORJ26643.1"/>
    </source>
</evidence>
<keyword evidence="2" id="KW-0378">Hydrolase</keyword>
<dbReference type="Pfam" id="PF00561">
    <property type="entry name" value="Abhydrolase_1"/>
    <property type="match status" value="1"/>
</dbReference>
<dbReference type="EMBL" id="MRWE01000005">
    <property type="protein sequence ID" value="ORJ26643.1"/>
    <property type="molecule type" value="Genomic_DNA"/>
</dbReference>
<reference evidence="2 3" key="1">
    <citation type="journal article" date="2017" name="Int. J. Syst. Evol. Microbiol.">
        <title>Rouxiella badensis sp. nov. and Rouxiella silvae sp. nov. isolated from peat bog soil in Germany and emendation of the genus description.</title>
        <authorList>
            <person name="Le Fleche-Mateos A."/>
            <person name="Kugler J.H."/>
            <person name="Hansen S.H."/>
            <person name="Syldatk C."/>
            <person name="Hausmann R."/>
            <person name="Lomprez F."/>
            <person name="Vandenbogaert M."/>
            <person name="Manuguerra J.C."/>
            <person name="Grimont P.A."/>
        </authorList>
    </citation>
    <scope>NUCLEOTIDE SEQUENCE [LARGE SCALE GENOMIC DNA]</scope>
    <source>
        <strain evidence="2 3">DSM 100043</strain>
    </source>
</reference>
<evidence type="ECO:0000259" key="1">
    <source>
        <dbReference type="Pfam" id="PF00561"/>
    </source>
</evidence>
<sequence>MSLGNIVLIPGYMTDDRLWDDVVEPLKAQGAALTFAQLDSGQTMDEMAERIIETCPQNFVLLGFSMGGYIARKIQQRIPERVTALILVATSSRADSALQQRTKASAADAVTAHSYNGLSHLSLGYSLHVDRSKDPELLQRLKGMGQRLGYEVFVRQSRLDRSSDTDRLSQIHCPTLVIAARNDRMRSLEESTELQTHIPGAELRVIENCGHMIPLEQPAALCDEIIHWLNLMP</sequence>
<gene>
    <name evidence="2" type="ORF">BS640_04340</name>
</gene>
<dbReference type="InterPro" id="IPR000073">
    <property type="entry name" value="AB_hydrolase_1"/>
</dbReference>